<organism evidence="3 4">
    <name type="scientific">Acetobacter farinalis</name>
    <dbReference type="NCBI Taxonomy" id="1260984"/>
    <lineage>
        <taxon>Bacteria</taxon>
        <taxon>Pseudomonadati</taxon>
        <taxon>Pseudomonadota</taxon>
        <taxon>Alphaproteobacteria</taxon>
        <taxon>Acetobacterales</taxon>
        <taxon>Acetobacteraceae</taxon>
        <taxon>Acetobacter</taxon>
    </lineage>
</organism>
<dbReference type="EMBL" id="JAPIUX010000004">
    <property type="protein sequence ID" value="MCX2561086.1"/>
    <property type="molecule type" value="Genomic_DNA"/>
</dbReference>
<feature type="transmembrane region" description="Helical" evidence="2">
    <location>
        <begin position="28"/>
        <end position="49"/>
    </location>
</feature>
<gene>
    <name evidence="3" type="ORF">OQ252_06700</name>
</gene>
<protein>
    <recommendedName>
        <fullName evidence="5">Holin</fullName>
    </recommendedName>
</protein>
<comment type="caution">
    <text evidence="3">The sequence shown here is derived from an EMBL/GenBank/DDBJ whole genome shotgun (WGS) entry which is preliminary data.</text>
</comment>
<keyword evidence="2" id="KW-1133">Transmembrane helix</keyword>
<evidence type="ECO:0008006" key="5">
    <source>
        <dbReference type="Google" id="ProtNLM"/>
    </source>
</evidence>
<evidence type="ECO:0000313" key="4">
    <source>
        <dbReference type="Proteomes" id="UP001526446"/>
    </source>
</evidence>
<keyword evidence="4" id="KW-1185">Reference proteome</keyword>
<keyword evidence="2" id="KW-0812">Transmembrane</keyword>
<evidence type="ECO:0000256" key="1">
    <source>
        <dbReference type="SAM" id="MobiDB-lite"/>
    </source>
</evidence>
<evidence type="ECO:0000256" key="2">
    <source>
        <dbReference type="SAM" id="Phobius"/>
    </source>
</evidence>
<evidence type="ECO:0000313" key="3">
    <source>
        <dbReference type="EMBL" id="MCX2561086.1"/>
    </source>
</evidence>
<dbReference type="RefSeq" id="WP_166121238.1">
    <property type="nucleotide sequence ID" value="NZ_JAPIUX010000004.1"/>
</dbReference>
<sequence>MKQTLLTGAKVSGVVTLIPTLMAYVPEAWNTLICMVIVVCGAVSTVVPVPHAGSFWTGIYKAVSLVGLNFGWAANRLASAPSTSGQPEQKAGAEAGASGAPQSNAPSAGA</sequence>
<accession>A0ABT3Q732</accession>
<reference evidence="3 4" key="1">
    <citation type="submission" date="2022-11" db="EMBL/GenBank/DDBJ databases">
        <title>Genome sequencing of Acetobacter type strain.</title>
        <authorList>
            <person name="Heo J."/>
            <person name="Lee D."/>
            <person name="Han B.-H."/>
            <person name="Hong S.-B."/>
            <person name="Kwon S.-W."/>
        </authorList>
    </citation>
    <scope>NUCLEOTIDE SEQUENCE [LARGE SCALE GENOMIC DNA]</scope>
    <source>
        <strain evidence="3 4">KACC 21251</strain>
    </source>
</reference>
<proteinExistence type="predicted"/>
<name>A0ABT3Q732_9PROT</name>
<feature type="compositionally biased region" description="Polar residues" evidence="1">
    <location>
        <begin position="100"/>
        <end position="110"/>
    </location>
</feature>
<feature type="region of interest" description="Disordered" evidence="1">
    <location>
        <begin position="79"/>
        <end position="110"/>
    </location>
</feature>
<keyword evidence="2" id="KW-0472">Membrane</keyword>
<dbReference type="Proteomes" id="UP001526446">
    <property type="component" value="Unassembled WGS sequence"/>
</dbReference>